<dbReference type="SUPFAM" id="SSF158622">
    <property type="entry name" value="YheA/YmcA-like"/>
    <property type="match status" value="1"/>
</dbReference>
<dbReference type="InterPro" id="IPR016783">
    <property type="entry name" value="Biofilm_formation_YmcA"/>
</dbReference>
<dbReference type="PANTHER" id="PTHR38448:SF1">
    <property type="entry name" value="YLBF FAMILY REGULATOR"/>
    <property type="match status" value="1"/>
</dbReference>
<name>A0A7X3FG36_9BACL</name>
<dbReference type="Pfam" id="PF06133">
    <property type="entry name" value="Com_YlbF"/>
    <property type="match status" value="1"/>
</dbReference>
<evidence type="ECO:0008006" key="4">
    <source>
        <dbReference type="Google" id="ProtNLM"/>
    </source>
</evidence>
<dbReference type="AlphaFoldDB" id="A0A7X3FG36"/>
<evidence type="ECO:0000313" key="2">
    <source>
        <dbReference type="EMBL" id="MVO99074.1"/>
    </source>
</evidence>
<keyword evidence="3" id="KW-1185">Reference proteome</keyword>
<dbReference type="RefSeq" id="WP_068774704.1">
    <property type="nucleotide sequence ID" value="NZ_RHLK01000003.1"/>
</dbReference>
<dbReference type="InterPro" id="IPR023378">
    <property type="entry name" value="YheA/YmcA-like_dom_sf"/>
</dbReference>
<feature type="coiled-coil region" evidence="1">
    <location>
        <begin position="67"/>
        <end position="94"/>
    </location>
</feature>
<evidence type="ECO:0000313" key="3">
    <source>
        <dbReference type="Proteomes" id="UP000490800"/>
    </source>
</evidence>
<evidence type="ECO:0000256" key="1">
    <source>
        <dbReference type="SAM" id="Coils"/>
    </source>
</evidence>
<dbReference type="PANTHER" id="PTHR38448">
    <property type="entry name" value="REGULATORY PROTEIN YLBF-RELATED"/>
    <property type="match status" value="1"/>
</dbReference>
<dbReference type="Gene3D" id="1.20.1500.10">
    <property type="entry name" value="YheA/YmcA-like"/>
    <property type="match status" value="1"/>
</dbReference>
<protein>
    <recommendedName>
        <fullName evidence="4">Master regulator for biofilm formation</fullName>
    </recommendedName>
</protein>
<dbReference type="EMBL" id="RHLK01000003">
    <property type="protein sequence ID" value="MVO99074.1"/>
    <property type="molecule type" value="Genomic_DNA"/>
</dbReference>
<dbReference type="PIRSF" id="PIRSF021287">
    <property type="entry name" value="Biofilm_formation_YmcA"/>
    <property type="match status" value="1"/>
</dbReference>
<dbReference type="OrthoDB" id="2167788at2"/>
<comment type="caution">
    <text evidence="2">The sequence shown here is derived from an EMBL/GenBank/DDBJ whole genome shotgun (WGS) entry which is preliminary data.</text>
</comment>
<dbReference type="InterPro" id="IPR052767">
    <property type="entry name" value="Bact_com_dev_regulator"/>
</dbReference>
<dbReference type="Proteomes" id="UP000490800">
    <property type="component" value="Unassembled WGS sequence"/>
</dbReference>
<keyword evidence="1" id="KW-0175">Coiled coil</keyword>
<reference evidence="2 3" key="1">
    <citation type="journal article" date="2019" name="Microorganisms">
        <title>Paenibacillus lutrae sp. nov., A Chitinolytic Species Isolated from A River Otter in Castril Natural Park, Granada, Spain.</title>
        <authorList>
            <person name="Rodriguez M."/>
            <person name="Reina J.C."/>
            <person name="Bejar V."/>
            <person name="Llamas I."/>
        </authorList>
    </citation>
    <scope>NUCLEOTIDE SEQUENCE [LARGE SCALE GENOMIC DNA]</scope>
    <source>
        <strain evidence="2 3">N10</strain>
    </source>
</reference>
<gene>
    <name evidence="2" type="ORF">EDM21_05985</name>
</gene>
<proteinExistence type="predicted"/>
<organism evidence="2 3">
    <name type="scientific">Paenibacillus lutrae</name>
    <dbReference type="NCBI Taxonomy" id="2078573"/>
    <lineage>
        <taxon>Bacteria</taxon>
        <taxon>Bacillati</taxon>
        <taxon>Bacillota</taxon>
        <taxon>Bacilli</taxon>
        <taxon>Bacillales</taxon>
        <taxon>Paenibacillaceae</taxon>
        <taxon>Paenibacillus</taxon>
    </lineage>
</organism>
<sequence length="138" mass="15954">MEHFTNTEMVVREDILAKTKELAQLLTTSTEVQFYQQAERQIATNEHIQTLISAIKKKQKEIVAFEKFDNEVMVKKIEKEIEDLQDELDNIPIVREFQQSQVDINYQLQLVMSVIRDTIADKINVEAGETPPPSTCSE</sequence>
<accession>A0A7X3FG36</accession>
<dbReference type="InterPro" id="IPR010368">
    <property type="entry name" value="Com_YlbF"/>
</dbReference>